<accession>A0A1B6QPL8</accession>
<evidence type="ECO:0000313" key="2">
    <source>
        <dbReference type="Proteomes" id="UP000000768"/>
    </source>
</evidence>
<protein>
    <submittedName>
        <fullName evidence="1">Uncharacterized protein</fullName>
    </submittedName>
</protein>
<reference evidence="1 2" key="1">
    <citation type="journal article" date="2009" name="Nature">
        <title>The Sorghum bicolor genome and the diversification of grasses.</title>
        <authorList>
            <person name="Paterson A.H."/>
            <person name="Bowers J.E."/>
            <person name="Bruggmann R."/>
            <person name="Dubchak I."/>
            <person name="Grimwood J."/>
            <person name="Gundlach H."/>
            <person name="Haberer G."/>
            <person name="Hellsten U."/>
            <person name="Mitros T."/>
            <person name="Poliakov A."/>
            <person name="Schmutz J."/>
            <person name="Spannagl M."/>
            <person name="Tang H."/>
            <person name="Wang X."/>
            <person name="Wicker T."/>
            <person name="Bharti A.K."/>
            <person name="Chapman J."/>
            <person name="Feltus F.A."/>
            <person name="Gowik U."/>
            <person name="Grigoriev I.V."/>
            <person name="Lyons E."/>
            <person name="Maher C.A."/>
            <person name="Martis M."/>
            <person name="Narechania A."/>
            <person name="Otillar R.P."/>
            <person name="Penning B.W."/>
            <person name="Salamov A.A."/>
            <person name="Wang Y."/>
            <person name="Zhang L."/>
            <person name="Carpita N.C."/>
            <person name="Freeling M."/>
            <person name="Gingle A.R."/>
            <person name="Hash C.T."/>
            <person name="Keller B."/>
            <person name="Klein P."/>
            <person name="Kresovich S."/>
            <person name="McCann M.C."/>
            <person name="Ming R."/>
            <person name="Peterson D.G."/>
            <person name="Mehboob-ur-Rahman"/>
            <person name="Ware D."/>
            <person name="Westhoff P."/>
            <person name="Mayer K.F."/>
            <person name="Messing J."/>
            <person name="Rokhsar D.S."/>
        </authorList>
    </citation>
    <scope>NUCLEOTIDE SEQUENCE [LARGE SCALE GENOMIC DNA]</scope>
    <source>
        <strain evidence="2">cv. BTx623</strain>
    </source>
</reference>
<dbReference type="InParanoid" id="A0A1B6QPL8"/>
<sequence length="74" mass="8236">MLLHSKLQKTSAKVRIGIRKLVQRLPACKIKVLDSVPGIFELCDQFVFACRKEKTTHREVALDLSPTTVTGTAV</sequence>
<evidence type="ECO:0000313" key="1">
    <source>
        <dbReference type="EMBL" id="KXG39857.1"/>
    </source>
</evidence>
<name>A0A1B6QPL8_SORBI</name>
<gene>
    <name evidence="1" type="ORF">SORBI_3001G455400</name>
</gene>
<dbReference type="Gramene" id="KXG39857">
    <property type="protein sequence ID" value="KXG39857"/>
    <property type="gene ID" value="SORBI_3001G455400"/>
</dbReference>
<reference evidence="2" key="2">
    <citation type="journal article" date="2018" name="Plant J.">
        <title>The Sorghum bicolor reference genome: improved assembly, gene annotations, a transcriptome atlas, and signatures of genome organization.</title>
        <authorList>
            <person name="McCormick R.F."/>
            <person name="Truong S.K."/>
            <person name="Sreedasyam A."/>
            <person name="Jenkins J."/>
            <person name="Shu S."/>
            <person name="Sims D."/>
            <person name="Kennedy M."/>
            <person name="Amirebrahimi M."/>
            <person name="Weers B.D."/>
            <person name="McKinley B."/>
            <person name="Mattison A."/>
            <person name="Morishige D.T."/>
            <person name="Grimwood J."/>
            <person name="Schmutz J."/>
            <person name="Mullet J.E."/>
        </authorList>
    </citation>
    <scope>NUCLEOTIDE SEQUENCE [LARGE SCALE GENOMIC DNA]</scope>
    <source>
        <strain evidence="2">cv. BTx623</strain>
    </source>
</reference>
<dbReference type="EMBL" id="CM000760">
    <property type="protein sequence ID" value="KXG39857.1"/>
    <property type="molecule type" value="Genomic_DNA"/>
</dbReference>
<keyword evidence="2" id="KW-1185">Reference proteome</keyword>
<dbReference type="Proteomes" id="UP000000768">
    <property type="component" value="Chromosome 1"/>
</dbReference>
<organism evidence="1 2">
    <name type="scientific">Sorghum bicolor</name>
    <name type="common">Sorghum</name>
    <name type="synonym">Sorghum vulgare</name>
    <dbReference type="NCBI Taxonomy" id="4558"/>
    <lineage>
        <taxon>Eukaryota</taxon>
        <taxon>Viridiplantae</taxon>
        <taxon>Streptophyta</taxon>
        <taxon>Embryophyta</taxon>
        <taxon>Tracheophyta</taxon>
        <taxon>Spermatophyta</taxon>
        <taxon>Magnoliopsida</taxon>
        <taxon>Liliopsida</taxon>
        <taxon>Poales</taxon>
        <taxon>Poaceae</taxon>
        <taxon>PACMAD clade</taxon>
        <taxon>Panicoideae</taxon>
        <taxon>Andropogonodae</taxon>
        <taxon>Andropogoneae</taxon>
        <taxon>Sorghinae</taxon>
        <taxon>Sorghum</taxon>
    </lineage>
</organism>
<proteinExistence type="predicted"/>
<dbReference type="AlphaFoldDB" id="A0A1B6QPL8"/>